<dbReference type="EMBL" id="JBETVU010000012">
    <property type="protein sequence ID" value="MES5149032.1"/>
    <property type="molecule type" value="Genomic_DNA"/>
</dbReference>
<evidence type="ECO:0000313" key="6">
    <source>
        <dbReference type="EMBL" id="RXF57303.1"/>
    </source>
</evidence>
<sequence>MNGKTINQLHDDWISAGQKVTDLLNKKIGLNEKYKSSYNSMSDEEKANFRKEMEQAKQDYDAAVQARDFAKGTFEDAQEAMKTMPKPTNGVPVEKHNSKSNFADGFRDMLRHPMKYMENIATSDPNEPNTLGLAIPDDQQTKINTLERQYDSLKDLITVENVGTDHGSRDLEKLSEIKPMPRLDQFDDQSDGTKKKNYNKSQNTDIPEGDYPSIKKINYVIGDYGAIFYASNDLLNDSDANVEDYLNRHIALKNTVTYNHEIISRLPQSQNKATLKTLDDISDAVMDLDMALWDGSVLLINKSAFKALKEVRLADGHHALTTDARTNITTFKLDESTYAVVRVVEDRWLPDNKTAAGKFQSHPFYYGNFKEFLHLFDRQQPQLLTSNIAAHAFERNQTAIRSLLRMDLQVWDDEAIISGSFDKIASQPLIFSSVGVPSSTDAADDANKKSGQ</sequence>
<evidence type="ECO:0000313" key="5">
    <source>
        <dbReference type="EMBL" id="MES5149032.1"/>
    </source>
</evidence>
<dbReference type="NCBIfam" id="TIGR01554">
    <property type="entry name" value="major_cap_HK97"/>
    <property type="match status" value="1"/>
</dbReference>
<reference evidence="5" key="2">
    <citation type="submission" date="2024-06" db="EMBL/GenBank/DDBJ databases">
        <title>Vaginal Lactobacillus fatty acid response mechanisms reveal a metabolite-targeted strategy for bacterial vaginosis treatment.</title>
        <authorList>
            <person name="Zhu M."/>
            <person name="Blainey P.C."/>
            <person name="Bloom S.M."/>
            <person name="Kwon D.S."/>
        </authorList>
    </citation>
    <scope>NUCLEOTIDE SEQUENCE</scope>
    <source>
        <strain evidence="5">194_F1_1</strain>
    </source>
</reference>
<keyword evidence="2" id="KW-0175">Coiled coil</keyword>
<evidence type="ECO:0000259" key="4">
    <source>
        <dbReference type="Pfam" id="PF05065"/>
    </source>
</evidence>
<name>A0A135ZFG2_9LACO</name>
<dbReference type="InterPro" id="IPR024455">
    <property type="entry name" value="Phage_capsid"/>
</dbReference>
<evidence type="ECO:0000313" key="8">
    <source>
        <dbReference type="Proteomes" id="UP001434419"/>
    </source>
</evidence>
<feature type="coiled-coil region" evidence="2">
    <location>
        <begin position="39"/>
        <end position="66"/>
    </location>
</feature>
<feature type="compositionally biased region" description="Basic and acidic residues" evidence="3">
    <location>
        <begin position="166"/>
        <end position="185"/>
    </location>
</feature>
<accession>A0A135ZFG2</accession>
<feature type="region of interest" description="Disordered" evidence="3">
    <location>
        <begin position="83"/>
        <end position="103"/>
    </location>
</feature>
<reference evidence="6 7" key="1">
    <citation type="submission" date="2019-01" db="EMBL/GenBank/DDBJ databases">
        <title>The genome sequence of Lactobacillus crispatus L49.</title>
        <authorList>
            <person name="Zhong J."/>
            <person name="Zhang J."/>
        </authorList>
    </citation>
    <scope>NUCLEOTIDE SEQUENCE [LARGE SCALE GENOMIC DNA]</scope>
    <source>
        <strain evidence="6 7">L49</strain>
    </source>
</reference>
<dbReference type="EMBL" id="SCLX01000044">
    <property type="protein sequence ID" value="RXF57303.1"/>
    <property type="molecule type" value="Genomic_DNA"/>
</dbReference>
<keyword evidence="8" id="KW-1185">Reference proteome</keyword>
<proteinExistence type="predicted"/>
<evidence type="ECO:0000313" key="7">
    <source>
        <dbReference type="Proteomes" id="UP000289808"/>
    </source>
</evidence>
<dbReference type="AlphaFoldDB" id="A0A135ZFG2"/>
<dbReference type="Proteomes" id="UP000289808">
    <property type="component" value="Unassembled WGS sequence"/>
</dbReference>
<feature type="domain" description="Phage capsid-like C-terminal" evidence="4">
    <location>
        <begin position="132"/>
        <end position="419"/>
    </location>
</feature>
<dbReference type="Proteomes" id="UP001434419">
    <property type="component" value="Unassembled WGS sequence"/>
</dbReference>
<organism evidence="6 7">
    <name type="scientific">Lactobacillus crispatus</name>
    <dbReference type="NCBI Taxonomy" id="47770"/>
    <lineage>
        <taxon>Bacteria</taxon>
        <taxon>Bacillati</taxon>
        <taxon>Bacillota</taxon>
        <taxon>Bacilli</taxon>
        <taxon>Lactobacillales</taxon>
        <taxon>Lactobacillaceae</taxon>
        <taxon>Lactobacillus</taxon>
    </lineage>
</organism>
<dbReference type="RefSeq" id="WP_005719154.1">
    <property type="nucleotide sequence ID" value="NZ_CP033426.1"/>
</dbReference>
<evidence type="ECO:0000256" key="3">
    <source>
        <dbReference type="SAM" id="MobiDB-lite"/>
    </source>
</evidence>
<dbReference type="SUPFAM" id="SSF56563">
    <property type="entry name" value="Major capsid protein gp5"/>
    <property type="match status" value="1"/>
</dbReference>
<dbReference type="Pfam" id="PF05065">
    <property type="entry name" value="Phage_capsid"/>
    <property type="match status" value="1"/>
</dbReference>
<evidence type="ECO:0000256" key="1">
    <source>
        <dbReference type="ARBA" id="ARBA00004328"/>
    </source>
</evidence>
<protein>
    <submittedName>
        <fullName evidence="6">Phage major capsid protein</fullName>
    </submittedName>
</protein>
<gene>
    <name evidence="5" type="ORF">ABVC42_03705</name>
    <name evidence="6" type="ORF">ERD32_07700</name>
</gene>
<comment type="subcellular location">
    <subcellularLocation>
        <location evidence="1">Virion</location>
    </subcellularLocation>
</comment>
<evidence type="ECO:0000256" key="2">
    <source>
        <dbReference type="SAM" id="Coils"/>
    </source>
</evidence>
<feature type="region of interest" description="Disordered" evidence="3">
    <location>
        <begin position="165"/>
        <end position="209"/>
    </location>
</feature>
<dbReference type="InterPro" id="IPR054612">
    <property type="entry name" value="Phage_capsid-like_C"/>
</dbReference>
<comment type="caution">
    <text evidence="6">The sequence shown here is derived from an EMBL/GenBank/DDBJ whole genome shotgun (WGS) entry which is preliminary data.</text>
</comment>